<dbReference type="SUPFAM" id="SSF54909">
    <property type="entry name" value="Dimeric alpha+beta barrel"/>
    <property type="match status" value="1"/>
</dbReference>
<dbReference type="PANTHER" id="PTHR40257:SF1">
    <property type="entry name" value="DUF1330 DOMAIN-CONTAINING PROTEIN"/>
    <property type="match status" value="1"/>
</dbReference>
<name>A4GJF3_9BACT</name>
<organism evidence="1">
    <name type="scientific">uncultured marine bacterium EB0_50A10</name>
    <dbReference type="NCBI Taxonomy" id="415440"/>
    <lineage>
        <taxon>Bacteria</taxon>
        <taxon>environmental samples</taxon>
    </lineage>
</organism>
<reference evidence="1" key="1">
    <citation type="journal article" date="2007" name="Environ. Microbiol.">
        <title>Proteorhodopsin photosystem gene clusters exhibit co-evolutionary trends and shared ancestry among diverse marine microbial phyla.</title>
        <authorList>
            <person name="McCarren J."/>
            <person name="Delong E.F."/>
        </authorList>
    </citation>
    <scope>NUCLEOTIDE SEQUENCE</scope>
</reference>
<dbReference type="InterPro" id="IPR011008">
    <property type="entry name" value="Dimeric_a/b-barrel"/>
</dbReference>
<evidence type="ECO:0000313" key="1">
    <source>
        <dbReference type="EMBL" id="ABL97248.1"/>
    </source>
</evidence>
<accession>A4GJF3</accession>
<gene>
    <name evidence="1" type="ORF">MBMO_EB0-50A10.0012</name>
</gene>
<dbReference type="AlphaFoldDB" id="A4GJF3"/>
<proteinExistence type="predicted"/>
<dbReference type="PANTHER" id="PTHR40257">
    <property type="match status" value="1"/>
</dbReference>
<dbReference type="EMBL" id="EF107100">
    <property type="protein sequence ID" value="ABL97248.1"/>
    <property type="molecule type" value="Genomic_DNA"/>
</dbReference>
<sequence>MEFKNNVHPTKDQMEGFLEGDTDTPIAMVNLLKFKEKAEYEDGRDSDLTGEEAYAIYGKEVLEHLKKVGGEWSFGGSVSRLMLGEVEELWDKVAIARYPSRKAMLKMVTDPDYLESNKHRVAGLAGQLNIEVKE</sequence>
<dbReference type="Gene3D" id="3.30.70.100">
    <property type="match status" value="1"/>
</dbReference>
<protein>
    <submittedName>
        <fullName evidence="1">Uncharacterized protein</fullName>
    </submittedName>
</protein>